<dbReference type="RefSeq" id="WP_075078310.1">
    <property type="nucleotide sequence ID" value="NZ_BDCO01000002.1"/>
</dbReference>
<dbReference type="InterPro" id="IPR016024">
    <property type="entry name" value="ARM-type_fold"/>
</dbReference>
<dbReference type="Pfam" id="PF13646">
    <property type="entry name" value="HEAT_2"/>
    <property type="match status" value="1"/>
</dbReference>
<feature type="chain" id="PRO_5007524389" evidence="1">
    <location>
        <begin position="24"/>
        <end position="542"/>
    </location>
</feature>
<dbReference type="InterPro" id="IPR011989">
    <property type="entry name" value="ARM-like"/>
</dbReference>
<sequence>MTARCVLPLVVAFACLWPGVAGAYKVGRAVPLEGVAAKADVIFKATAVSEARTDQGGFEKVPGFAPVETRLRMVSVLKGDVPKGEVGFLHYDVQDGELFCDYEPQHYRLVPGKTYLVFALRQAWNDPALFRQIWMSHTGLKTQGELLCADDQPLASTDVREIYWKELTGLLHSSDPAEVVYAIEMLDKLGGDGRETYDQLKEFPREKVIDAVKPLITSKDPAIARAALMVVGGGNPYMTEERAAFWLATIGVETPGLGRMDPGLKNPGAERYAQDLIALADGSGPEETRALAILALGLTRNPAVQPALERWLTDPSPRVRAAAVVLLADYPAMATGQRLRTAATDPAAEVRSAAARAVGFGQYIDHAGLLADLLKDPDRKVRHDASVSLLSFPPEKESIAAIFRANLGTAEFAPLFLLALAAKDPSPYRDALADVVVKEISPTNWSGGQIPSYTARALLLRDLKAQSPEDLRSGRFDHALDALGTFRKGGGSSPVEVYALYFQKGLTDRAKALRAQATAEAGYDIGSQFDAAAAHPDAYLGN</sequence>
<dbReference type="AlphaFoldDB" id="A0A146G3S6"/>
<gene>
    <name evidence="2" type="ORF">TSACC_2878</name>
</gene>
<reference evidence="3" key="1">
    <citation type="journal article" date="2017" name="Genome Announc.">
        <title>Draft Genome Sequence of Terrimicrobium sacchariphilum NM-5T, a Facultative Anaerobic Soil Bacterium of the Class Spartobacteria.</title>
        <authorList>
            <person name="Qiu Y.L."/>
            <person name="Tourlousse D.M."/>
            <person name="Matsuura N."/>
            <person name="Ohashi A."/>
            <person name="Sekiguchi Y."/>
        </authorList>
    </citation>
    <scope>NUCLEOTIDE SEQUENCE [LARGE SCALE GENOMIC DNA]</scope>
    <source>
        <strain evidence="3">NM-5</strain>
    </source>
</reference>
<dbReference type="EMBL" id="BDCO01000002">
    <property type="protein sequence ID" value="GAT32479.1"/>
    <property type="molecule type" value="Genomic_DNA"/>
</dbReference>
<dbReference type="InterPro" id="IPR004155">
    <property type="entry name" value="PBS_lyase_HEAT"/>
</dbReference>
<accession>A0A146G3S6</accession>
<dbReference type="STRING" id="690879.TSACC_2878"/>
<evidence type="ECO:0000256" key="1">
    <source>
        <dbReference type="SAM" id="SignalP"/>
    </source>
</evidence>
<dbReference type="PROSITE" id="PS51257">
    <property type="entry name" value="PROKAR_LIPOPROTEIN"/>
    <property type="match status" value="1"/>
</dbReference>
<proteinExistence type="predicted"/>
<organism evidence="2 3">
    <name type="scientific">Terrimicrobium sacchariphilum</name>
    <dbReference type="NCBI Taxonomy" id="690879"/>
    <lineage>
        <taxon>Bacteria</taxon>
        <taxon>Pseudomonadati</taxon>
        <taxon>Verrucomicrobiota</taxon>
        <taxon>Terrimicrobiia</taxon>
        <taxon>Terrimicrobiales</taxon>
        <taxon>Terrimicrobiaceae</taxon>
        <taxon>Terrimicrobium</taxon>
    </lineage>
</organism>
<evidence type="ECO:0000313" key="3">
    <source>
        <dbReference type="Proteomes" id="UP000076023"/>
    </source>
</evidence>
<dbReference type="Gene3D" id="1.25.10.10">
    <property type="entry name" value="Leucine-rich Repeat Variant"/>
    <property type="match status" value="1"/>
</dbReference>
<dbReference type="InParanoid" id="A0A146G3S6"/>
<dbReference type="Proteomes" id="UP000076023">
    <property type="component" value="Unassembled WGS sequence"/>
</dbReference>
<protein>
    <submittedName>
        <fullName evidence="2">HEAT repeat-containing protein</fullName>
    </submittedName>
</protein>
<dbReference type="SMART" id="SM00567">
    <property type="entry name" value="EZ_HEAT"/>
    <property type="match status" value="4"/>
</dbReference>
<keyword evidence="3" id="KW-1185">Reference proteome</keyword>
<name>A0A146G3S6_TERSA</name>
<feature type="signal peptide" evidence="1">
    <location>
        <begin position="1"/>
        <end position="23"/>
    </location>
</feature>
<evidence type="ECO:0000313" key="2">
    <source>
        <dbReference type="EMBL" id="GAT32479.1"/>
    </source>
</evidence>
<dbReference type="SUPFAM" id="SSF48371">
    <property type="entry name" value="ARM repeat"/>
    <property type="match status" value="1"/>
</dbReference>
<keyword evidence="1" id="KW-0732">Signal</keyword>
<comment type="caution">
    <text evidence="2">The sequence shown here is derived from an EMBL/GenBank/DDBJ whole genome shotgun (WGS) entry which is preliminary data.</text>
</comment>